<evidence type="ECO:0000256" key="2">
    <source>
        <dbReference type="ARBA" id="ARBA00023175"/>
    </source>
</evidence>
<dbReference type="AlphaFoldDB" id="A0AAN7B2K1"/>
<dbReference type="GO" id="GO:0008017">
    <property type="term" value="F:microtubule binding"/>
    <property type="evidence" value="ECO:0007669"/>
    <property type="project" value="InterPro"/>
</dbReference>
<dbReference type="GO" id="GO:0003777">
    <property type="term" value="F:microtubule motor activity"/>
    <property type="evidence" value="ECO:0007669"/>
    <property type="project" value="InterPro"/>
</dbReference>
<dbReference type="InterPro" id="IPR027417">
    <property type="entry name" value="P-loop_NTPase"/>
</dbReference>
<dbReference type="GO" id="GO:0005524">
    <property type="term" value="F:ATP binding"/>
    <property type="evidence" value="ECO:0007669"/>
    <property type="project" value="UniProtKB-UniRule"/>
</dbReference>
<dbReference type="Proteomes" id="UP001301769">
    <property type="component" value="Unassembled WGS sequence"/>
</dbReference>
<protein>
    <recommendedName>
        <fullName evidence="5">Kinesin motor domain-containing protein</fullName>
    </recommendedName>
</protein>
<dbReference type="InterPro" id="IPR001752">
    <property type="entry name" value="Kinesin_motor_dom"/>
</dbReference>
<name>A0AAN7B2K1_9PEZI</name>
<dbReference type="InterPro" id="IPR027640">
    <property type="entry name" value="Kinesin-like_fam"/>
</dbReference>
<keyword evidence="3" id="KW-0547">Nucleotide-binding</keyword>
<dbReference type="PROSITE" id="PS50067">
    <property type="entry name" value="KINESIN_MOTOR_2"/>
    <property type="match status" value="1"/>
</dbReference>
<comment type="caution">
    <text evidence="6">The sequence shown here is derived from an EMBL/GenBank/DDBJ whole genome shotgun (WGS) entry which is preliminary data.</text>
</comment>
<keyword evidence="7" id="KW-1185">Reference proteome</keyword>
<organism evidence="6 7">
    <name type="scientific">Rhypophila decipiens</name>
    <dbReference type="NCBI Taxonomy" id="261697"/>
    <lineage>
        <taxon>Eukaryota</taxon>
        <taxon>Fungi</taxon>
        <taxon>Dikarya</taxon>
        <taxon>Ascomycota</taxon>
        <taxon>Pezizomycotina</taxon>
        <taxon>Sordariomycetes</taxon>
        <taxon>Sordariomycetidae</taxon>
        <taxon>Sordariales</taxon>
        <taxon>Naviculisporaceae</taxon>
        <taxon>Rhypophila</taxon>
    </lineage>
</organism>
<feature type="region of interest" description="Disordered" evidence="4">
    <location>
        <begin position="473"/>
        <end position="499"/>
    </location>
</feature>
<dbReference type="PRINTS" id="PR00380">
    <property type="entry name" value="KINESINHEAVY"/>
</dbReference>
<reference evidence="6" key="1">
    <citation type="journal article" date="2023" name="Mol. Phylogenet. Evol.">
        <title>Genome-scale phylogeny and comparative genomics of the fungal order Sordariales.</title>
        <authorList>
            <person name="Hensen N."/>
            <person name="Bonometti L."/>
            <person name="Westerberg I."/>
            <person name="Brannstrom I.O."/>
            <person name="Guillou S."/>
            <person name="Cros-Aarteil S."/>
            <person name="Calhoun S."/>
            <person name="Haridas S."/>
            <person name="Kuo A."/>
            <person name="Mondo S."/>
            <person name="Pangilinan J."/>
            <person name="Riley R."/>
            <person name="LaButti K."/>
            <person name="Andreopoulos B."/>
            <person name="Lipzen A."/>
            <person name="Chen C."/>
            <person name="Yan M."/>
            <person name="Daum C."/>
            <person name="Ng V."/>
            <person name="Clum A."/>
            <person name="Steindorff A."/>
            <person name="Ohm R.A."/>
            <person name="Martin F."/>
            <person name="Silar P."/>
            <person name="Natvig D.O."/>
            <person name="Lalanne C."/>
            <person name="Gautier V."/>
            <person name="Ament-Velasquez S.L."/>
            <person name="Kruys A."/>
            <person name="Hutchinson M.I."/>
            <person name="Powell A.J."/>
            <person name="Barry K."/>
            <person name="Miller A.N."/>
            <person name="Grigoriev I.V."/>
            <person name="Debuchy R."/>
            <person name="Gladieux P."/>
            <person name="Hiltunen Thoren M."/>
            <person name="Johannesson H."/>
        </authorList>
    </citation>
    <scope>NUCLEOTIDE SEQUENCE</scope>
    <source>
        <strain evidence="6">PSN293</strain>
    </source>
</reference>
<dbReference type="SUPFAM" id="SSF52540">
    <property type="entry name" value="P-loop containing nucleoside triphosphate hydrolases"/>
    <property type="match status" value="1"/>
</dbReference>
<dbReference type="Gene3D" id="3.40.850.10">
    <property type="entry name" value="Kinesin motor domain"/>
    <property type="match status" value="1"/>
</dbReference>
<keyword evidence="3" id="KW-0067">ATP-binding</keyword>
<evidence type="ECO:0000256" key="3">
    <source>
        <dbReference type="PROSITE-ProRule" id="PRU00283"/>
    </source>
</evidence>
<dbReference type="InterPro" id="IPR036961">
    <property type="entry name" value="Kinesin_motor_dom_sf"/>
</dbReference>
<keyword evidence="1" id="KW-0175">Coiled coil</keyword>
<feature type="binding site" evidence="3">
    <location>
        <begin position="136"/>
        <end position="143"/>
    </location>
    <ligand>
        <name>ATP</name>
        <dbReference type="ChEBI" id="CHEBI:30616"/>
    </ligand>
</feature>
<comment type="similarity">
    <text evidence="3">Belongs to the TRAFAC class myosin-kinesin ATPase superfamily. Kinesin family.</text>
</comment>
<evidence type="ECO:0000313" key="6">
    <source>
        <dbReference type="EMBL" id="KAK4208568.1"/>
    </source>
</evidence>
<accession>A0AAN7B2K1</accession>
<feature type="domain" description="Kinesin motor" evidence="5">
    <location>
        <begin position="43"/>
        <end position="385"/>
    </location>
</feature>
<gene>
    <name evidence="6" type="ORF">QBC37DRAFT_431782</name>
</gene>
<reference evidence="6" key="2">
    <citation type="submission" date="2023-05" db="EMBL/GenBank/DDBJ databases">
        <authorList>
            <consortium name="Lawrence Berkeley National Laboratory"/>
            <person name="Steindorff A."/>
            <person name="Hensen N."/>
            <person name="Bonometti L."/>
            <person name="Westerberg I."/>
            <person name="Brannstrom I.O."/>
            <person name="Guillou S."/>
            <person name="Cros-Aarteil S."/>
            <person name="Calhoun S."/>
            <person name="Haridas S."/>
            <person name="Kuo A."/>
            <person name="Mondo S."/>
            <person name="Pangilinan J."/>
            <person name="Riley R."/>
            <person name="Labutti K."/>
            <person name="Andreopoulos B."/>
            <person name="Lipzen A."/>
            <person name="Chen C."/>
            <person name="Yanf M."/>
            <person name="Daum C."/>
            <person name="Ng V."/>
            <person name="Clum A."/>
            <person name="Ohm R."/>
            <person name="Martin F."/>
            <person name="Silar P."/>
            <person name="Natvig D."/>
            <person name="Lalanne C."/>
            <person name="Gautier V."/>
            <person name="Ament-Velasquez S.L."/>
            <person name="Kruys A."/>
            <person name="Hutchinson M.I."/>
            <person name="Powell A.J."/>
            <person name="Barry K."/>
            <person name="Miller A.N."/>
            <person name="Grigoriev I.V."/>
            <person name="Debuchy R."/>
            <person name="Gladieux P."/>
            <person name="Thoren M.H."/>
            <person name="Johannesson H."/>
        </authorList>
    </citation>
    <scope>NUCLEOTIDE SEQUENCE</scope>
    <source>
        <strain evidence="6">PSN293</strain>
    </source>
</reference>
<dbReference type="PANTHER" id="PTHR47968">
    <property type="entry name" value="CENTROMERE PROTEIN E"/>
    <property type="match status" value="1"/>
</dbReference>
<dbReference type="Pfam" id="PF00225">
    <property type="entry name" value="Kinesin"/>
    <property type="match status" value="1"/>
</dbReference>
<dbReference type="SMART" id="SM00129">
    <property type="entry name" value="KISc"/>
    <property type="match status" value="1"/>
</dbReference>
<dbReference type="GO" id="GO:0007018">
    <property type="term" value="P:microtubule-based movement"/>
    <property type="evidence" value="ECO:0007669"/>
    <property type="project" value="InterPro"/>
</dbReference>
<keyword evidence="2 3" id="KW-0505">Motor protein</keyword>
<evidence type="ECO:0000256" key="4">
    <source>
        <dbReference type="SAM" id="MobiDB-lite"/>
    </source>
</evidence>
<dbReference type="EMBL" id="MU858238">
    <property type="protein sequence ID" value="KAK4208568.1"/>
    <property type="molecule type" value="Genomic_DNA"/>
</dbReference>
<evidence type="ECO:0000259" key="5">
    <source>
        <dbReference type="PROSITE" id="PS50067"/>
    </source>
</evidence>
<sequence length="668" mass="72445">MEEFLLKNTARYSKLVNEFKPPPAKKTQNARVGELETTSASPDITVCARIRPMLDEELSQGFPEGVIPRKGANSNTVDLHEIRRPVRGPPGINSYSFTVDKIFRSTSSTSEIYSSLLEPLVPWAWAGGVSTLFAYGQTSSGKTFTVSGLERLVADTLTNNSLPGERKLFISIIELAGQSCYDLLNGRKKISVLEDSLGNTQLAGAAEHFVPLSPDQVEQGKATLLEWIDTASALRRTEPTKRNDSSSRSHSICRIRIENPALPEAEDGLLFLVDLAGSEAARDKEDHDAARMKEAREINSSLSVLKDCIRGRAMLDADNLAGKVGSKKAYVPFRQSALTKTLKHVFDPSSVRACKTVVVACVNPCAADVGASKNTLRYAEMLSVVLPISGGRKGKVDPGVPASWDNETLRAWIGKNSGTPPVSSALLAPFETGPQLIRLPVAEFIGRCMKTEGVSLEQAQAFQSKFWRLHFDSSHRDSSKSGGDAPSNTETPGGSGTTPALAAAMESMTEDEILAHRMERLESSEDIETDPAPANSVPFKERIRPGMVVRCNFHYGDGSKYWRGAPLIHAADGGSYNLFVVLCPAAAVGDRVRDVAGEKVKGSSEDELKGKDTDSGGEKYLCSIVSPGLLPGSYVISLWRQVVVGTEDMDAEVLMEHDVATRYYYLTV</sequence>
<proteinExistence type="inferred from homology"/>
<evidence type="ECO:0000256" key="1">
    <source>
        <dbReference type="ARBA" id="ARBA00023054"/>
    </source>
</evidence>
<dbReference type="PANTHER" id="PTHR47968:SF75">
    <property type="entry name" value="CENTROMERE-ASSOCIATED PROTEIN E"/>
    <property type="match status" value="1"/>
</dbReference>
<evidence type="ECO:0000313" key="7">
    <source>
        <dbReference type="Proteomes" id="UP001301769"/>
    </source>
</evidence>